<evidence type="ECO:0000313" key="2">
    <source>
        <dbReference type="Proteomes" id="UP000257109"/>
    </source>
</evidence>
<feature type="non-terminal residue" evidence="1">
    <location>
        <position position="1"/>
    </location>
</feature>
<dbReference type="EMBL" id="QJKJ01004263">
    <property type="protein sequence ID" value="RDX94869.1"/>
    <property type="molecule type" value="Genomic_DNA"/>
</dbReference>
<sequence length="61" mass="6884">MGYKDSSHASYSNVFLGIANKVRLLRTKDSKIIEKIMLTITTLENTKDLSEITLAKVKHAF</sequence>
<dbReference type="OrthoDB" id="1931687at2759"/>
<protein>
    <submittedName>
        <fullName evidence="1">Uncharacterized protein</fullName>
    </submittedName>
</protein>
<dbReference type="Proteomes" id="UP000257109">
    <property type="component" value="Unassembled WGS sequence"/>
</dbReference>
<dbReference type="AlphaFoldDB" id="A0A371GWI8"/>
<organism evidence="1 2">
    <name type="scientific">Mucuna pruriens</name>
    <name type="common">Velvet bean</name>
    <name type="synonym">Dolichos pruriens</name>
    <dbReference type="NCBI Taxonomy" id="157652"/>
    <lineage>
        <taxon>Eukaryota</taxon>
        <taxon>Viridiplantae</taxon>
        <taxon>Streptophyta</taxon>
        <taxon>Embryophyta</taxon>
        <taxon>Tracheophyta</taxon>
        <taxon>Spermatophyta</taxon>
        <taxon>Magnoliopsida</taxon>
        <taxon>eudicotyledons</taxon>
        <taxon>Gunneridae</taxon>
        <taxon>Pentapetalae</taxon>
        <taxon>rosids</taxon>
        <taxon>fabids</taxon>
        <taxon>Fabales</taxon>
        <taxon>Fabaceae</taxon>
        <taxon>Papilionoideae</taxon>
        <taxon>50 kb inversion clade</taxon>
        <taxon>NPAAA clade</taxon>
        <taxon>indigoferoid/millettioid clade</taxon>
        <taxon>Phaseoleae</taxon>
        <taxon>Mucuna</taxon>
    </lineage>
</organism>
<proteinExistence type="predicted"/>
<accession>A0A371GWI8</accession>
<evidence type="ECO:0000313" key="1">
    <source>
        <dbReference type="EMBL" id="RDX94869.1"/>
    </source>
</evidence>
<gene>
    <name evidence="1" type="ORF">CR513_22708</name>
</gene>
<reference evidence="1" key="1">
    <citation type="submission" date="2018-05" db="EMBL/GenBank/DDBJ databases">
        <title>Draft genome of Mucuna pruriens seed.</title>
        <authorList>
            <person name="Nnadi N.E."/>
            <person name="Vos R."/>
            <person name="Hasami M.H."/>
            <person name="Devisetty U.K."/>
            <person name="Aguiy J.C."/>
        </authorList>
    </citation>
    <scope>NUCLEOTIDE SEQUENCE [LARGE SCALE GENOMIC DNA]</scope>
    <source>
        <strain evidence="1">JCA_2017</strain>
    </source>
</reference>
<comment type="caution">
    <text evidence="1">The sequence shown here is derived from an EMBL/GenBank/DDBJ whole genome shotgun (WGS) entry which is preliminary data.</text>
</comment>
<keyword evidence="2" id="KW-1185">Reference proteome</keyword>
<name>A0A371GWI8_MUCPR</name>